<proteinExistence type="predicted"/>
<accession>A0A067H2Q6</accession>
<organism evidence="1 2">
    <name type="scientific">Citrus sinensis</name>
    <name type="common">Sweet orange</name>
    <name type="synonym">Citrus aurantium var. sinensis</name>
    <dbReference type="NCBI Taxonomy" id="2711"/>
    <lineage>
        <taxon>Eukaryota</taxon>
        <taxon>Viridiplantae</taxon>
        <taxon>Streptophyta</taxon>
        <taxon>Embryophyta</taxon>
        <taxon>Tracheophyta</taxon>
        <taxon>Spermatophyta</taxon>
        <taxon>Magnoliopsida</taxon>
        <taxon>eudicotyledons</taxon>
        <taxon>Gunneridae</taxon>
        <taxon>Pentapetalae</taxon>
        <taxon>rosids</taxon>
        <taxon>malvids</taxon>
        <taxon>Sapindales</taxon>
        <taxon>Rutaceae</taxon>
        <taxon>Aurantioideae</taxon>
        <taxon>Citrus</taxon>
    </lineage>
</organism>
<evidence type="ECO:0000313" key="2">
    <source>
        <dbReference type="Proteomes" id="UP000027120"/>
    </source>
</evidence>
<sequence length="29" mass="3289">IPMDLIRLVDFLNTNVIGDKNTGWVQMGK</sequence>
<feature type="non-terminal residue" evidence="1">
    <location>
        <position position="1"/>
    </location>
</feature>
<reference evidence="1 2" key="1">
    <citation type="submission" date="2014-04" db="EMBL/GenBank/DDBJ databases">
        <authorList>
            <consortium name="International Citrus Genome Consortium"/>
            <person name="Gmitter F."/>
            <person name="Chen C."/>
            <person name="Farmerie W."/>
            <person name="Harkins T."/>
            <person name="Desany B."/>
            <person name="Mohiuddin M."/>
            <person name="Kodira C."/>
            <person name="Borodovsky M."/>
            <person name="Lomsadze A."/>
            <person name="Burns P."/>
            <person name="Jenkins J."/>
            <person name="Prochnik S."/>
            <person name="Shu S."/>
            <person name="Chapman J."/>
            <person name="Pitluck S."/>
            <person name="Schmutz J."/>
            <person name="Rokhsar D."/>
        </authorList>
    </citation>
    <scope>NUCLEOTIDE SEQUENCE</scope>
</reference>
<dbReference type="AlphaFoldDB" id="A0A067H2Q6"/>
<evidence type="ECO:0000313" key="1">
    <source>
        <dbReference type="EMBL" id="KDO81851.1"/>
    </source>
</evidence>
<protein>
    <submittedName>
        <fullName evidence="1">Uncharacterized protein</fullName>
    </submittedName>
</protein>
<keyword evidence="2" id="KW-1185">Reference proteome</keyword>
<dbReference type="EMBL" id="KK784875">
    <property type="protein sequence ID" value="KDO81851.1"/>
    <property type="molecule type" value="Genomic_DNA"/>
</dbReference>
<gene>
    <name evidence="1" type="ORF">CISIN_1g0202551mg</name>
</gene>
<dbReference type="Proteomes" id="UP000027120">
    <property type="component" value="Unassembled WGS sequence"/>
</dbReference>
<name>A0A067H2Q6_CITSI</name>